<comment type="caution">
    <text evidence="1">The sequence shown here is derived from an EMBL/GenBank/DDBJ whole genome shotgun (WGS) entry which is preliminary data.</text>
</comment>
<dbReference type="Proteomes" id="UP000828390">
    <property type="component" value="Unassembled WGS sequence"/>
</dbReference>
<evidence type="ECO:0000313" key="1">
    <source>
        <dbReference type="EMBL" id="KAH3750313.1"/>
    </source>
</evidence>
<accession>A0A9D4DJU2</accession>
<proteinExistence type="predicted"/>
<evidence type="ECO:0000313" key="2">
    <source>
        <dbReference type="Proteomes" id="UP000828390"/>
    </source>
</evidence>
<name>A0A9D4DJU2_DREPO</name>
<protein>
    <submittedName>
        <fullName evidence="1">Uncharacterized protein</fullName>
    </submittedName>
</protein>
<dbReference type="AlphaFoldDB" id="A0A9D4DJU2"/>
<keyword evidence="2" id="KW-1185">Reference proteome</keyword>
<sequence length="69" mass="7681">MKHAVDTHLRDQQADFPQERSCTDQIANLRIILEQSWSGIRRCMSTSSTIKRLSTALTGILSGAFCDAV</sequence>
<gene>
    <name evidence="1" type="ORF">DPMN_184833</name>
</gene>
<dbReference type="EMBL" id="JAIWYP010000010">
    <property type="protein sequence ID" value="KAH3750313.1"/>
    <property type="molecule type" value="Genomic_DNA"/>
</dbReference>
<reference evidence="1" key="2">
    <citation type="submission" date="2020-11" db="EMBL/GenBank/DDBJ databases">
        <authorList>
            <person name="McCartney M.A."/>
            <person name="Auch B."/>
            <person name="Kono T."/>
            <person name="Mallez S."/>
            <person name="Becker A."/>
            <person name="Gohl D.M."/>
            <person name="Silverstein K.A.T."/>
            <person name="Koren S."/>
            <person name="Bechman K.B."/>
            <person name="Herman A."/>
            <person name="Abrahante J.E."/>
            <person name="Garbe J."/>
        </authorList>
    </citation>
    <scope>NUCLEOTIDE SEQUENCE</scope>
    <source>
        <strain evidence="1">Duluth1</strain>
        <tissue evidence="1">Whole animal</tissue>
    </source>
</reference>
<reference evidence="1" key="1">
    <citation type="journal article" date="2019" name="bioRxiv">
        <title>The Genome of the Zebra Mussel, Dreissena polymorpha: A Resource for Invasive Species Research.</title>
        <authorList>
            <person name="McCartney M.A."/>
            <person name="Auch B."/>
            <person name="Kono T."/>
            <person name="Mallez S."/>
            <person name="Zhang Y."/>
            <person name="Obille A."/>
            <person name="Becker A."/>
            <person name="Abrahante J.E."/>
            <person name="Garbe J."/>
            <person name="Badalamenti J.P."/>
            <person name="Herman A."/>
            <person name="Mangelson H."/>
            <person name="Liachko I."/>
            <person name="Sullivan S."/>
            <person name="Sone E.D."/>
            <person name="Koren S."/>
            <person name="Silverstein K.A.T."/>
            <person name="Beckman K.B."/>
            <person name="Gohl D.M."/>
        </authorList>
    </citation>
    <scope>NUCLEOTIDE SEQUENCE</scope>
    <source>
        <strain evidence="1">Duluth1</strain>
        <tissue evidence="1">Whole animal</tissue>
    </source>
</reference>
<organism evidence="1 2">
    <name type="scientific">Dreissena polymorpha</name>
    <name type="common">Zebra mussel</name>
    <name type="synonym">Mytilus polymorpha</name>
    <dbReference type="NCBI Taxonomy" id="45954"/>
    <lineage>
        <taxon>Eukaryota</taxon>
        <taxon>Metazoa</taxon>
        <taxon>Spiralia</taxon>
        <taxon>Lophotrochozoa</taxon>
        <taxon>Mollusca</taxon>
        <taxon>Bivalvia</taxon>
        <taxon>Autobranchia</taxon>
        <taxon>Heteroconchia</taxon>
        <taxon>Euheterodonta</taxon>
        <taxon>Imparidentia</taxon>
        <taxon>Neoheterodontei</taxon>
        <taxon>Myida</taxon>
        <taxon>Dreissenoidea</taxon>
        <taxon>Dreissenidae</taxon>
        <taxon>Dreissena</taxon>
    </lineage>
</organism>